<feature type="non-terminal residue" evidence="2">
    <location>
        <position position="1"/>
    </location>
</feature>
<dbReference type="PANTHER" id="PTHR37162:SF1">
    <property type="entry name" value="BED-TYPE DOMAIN-CONTAINING PROTEIN"/>
    <property type="match status" value="1"/>
</dbReference>
<accession>A0A6G0W0N6</accession>
<dbReference type="Pfam" id="PF05699">
    <property type="entry name" value="Dimer_Tnp_hAT"/>
    <property type="match status" value="1"/>
</dbReference>
<dbReference type="GO" id="GO:0046983">
    <property type="term" value="F:protein dimerization activity"/>
    <property type="evidence" value="ECO:0007669"/>
    <property type="project" value="InterPro"/>
</dbReference>
<organism evidence="2 3">
    <name type="scientific">Aphis craccivora</name>
    <name type="common">Cowpea aphid</name>
    <dbReference type="NCBI Taxonomy" id="307492"/>
    <lineage>
        <taxon>Eukaryota</taxon>
        <taxon>Metazoa</taxon>
        <taxon>Ecdysozoa</taxon>
        <taxon>Arthropoda</taxon>
        <taxon>Hexapoda</taxon>
        <taxon>Insecta</taxon>
        <taxon>Pterygota</taxon>
        <taxon>Neoptera</taxon>
        <taxon>Paraneoptera</taxon>
        <taxon>Hemiptera</taxon>
        <taxon>Sternorrhyncha</taxon>
        <taxon>Aphidomorpha</taxon>
        <taxon>Aphidoidea</taxon>
        <taxon>Aphididae</taxon>
        <taxon>Aphidini</taxon>
        <taxon>Aphis</taxon>
        <taxon>Aphis</taxon>
    </lineage>
</organism>
<dbReference type="SUPFAM" id="SSF53098">
    <property type="entry name" value="Ribonuclease H-like"/>
    <property type="match status" value="1"/>
</dbReference>
<dbReference type="EMBL" id="VUJU01009847">
    <property type="protein sequence ID" value="KAF0717245.1"/>
    <property type="molecule type" value="Genomic_DNA"/>
</dbReference>
<comment type="caution">
    <text evidence="2">The sequence shown here is derived from an EMBL/GenBank/DDBJ whole genome shotgun (WGS) entry which is preliminary data.</text>
</comment>
<reference evidence="2 3" key="1">
    <citation type="submission" date="2019-08" db="EMBL/GenBank/DDBJ databases">
        <title>Whole genome of Aphis craccivora.</title>
        <authorList>
            <person name="Voronova N.V."/>
            <person name="Shulinski R.S."/>
            <person name="Bandarenka Y.V."/>
            <person name="Zhorov D.G."/>
            <person name="Warner D."/>
        </authorList>
    </citation>
    <scope>NUCLEOTIDE SEQUENCE [LARGE SCALE GENOMIC DNA]</scope>
    <source>
        <strain evidence="2">180601</strain>
        <tissue evidence="2">Whole Body</tissue>
    </source>
</reference>
<proteinExistence type="predicted"/>
<dbReference type="InterPro" id="IPR012337">
    <property type="entry name" value="RNaseH-like_sf"/>
</dbReference>
<dbReference type="OrthoDB" id="6756381at2759"/>
<name>A0A6G0W0N6_APHCR</name>
<dbReference type="InterPro" id="IPR008906">
    <property type="entry name" value="HATC_C_dom"/>
</dbReference>
<evidence type="ECO:0000259" key="1">
    <source>
        <dbReference type="Pfam" id="PF05699"/>
    </source>
</evidence>
<feature type="domain" description="HAT C-terminal dimerisation" evidence="1">
    <location>
        <begin position="349"/>
        <end position="419"/>
    </location>
</feature>
<dbReference type="Proteomes" id="UP000478052">
    <property type="component" value="Unassembled WGS sequence"/>
</dbReference>
<dbReference type="AlphaFoldDB" id="A0A6G0W0N6"/>
<dbReference type="PANTHER" id="PTHR37162">
    <property type="entry name" value="HAT FAMILY DIMERISATION DOMAINCONTAINING PROTEIN-RELATED"/>
    <property type="match status" value="1"/>
</dbReference>
<protein>
    <submittedName>
        <fullName evidence="2">Zinc finger MYM-type protein 1-like</fullName>
    </submittedName>
</protein>
<feature type="non-terminal residue" evidence="2">
    <location>
        <position position="465"/>
    </location>
</feature>
<evidence type="ECO:0000313" key="2">
    <source>
        <dbReference type="EMBL" id="KAF0717245.1"/>
    </source>
</evidence>
<keyword evidence="3" id="KW-1185">Reference proteome</keyword>
<sequence>GPLRRIGTDDDLSIRFRRLPPQYPPPTWNVHQVPYWIVIEPTTFIAEHNLSLNSTDHLSKLCQEAFSNSDKAKGLSIGRTKATTITKNVIGKCYYEDLAIQSFTDPESAKKGATAEIVYNTLLNSFIENKIPMDNIIDYAANGCNTMFGEHNSVSAKLKEQFQVSFYKNVFVIAYISSLRAACKTFPRDCEDLVCDVFNYFKASFKRISQFKEFQDICELELYKMFRPAQTRWLFLGMAVSRIIEQWEALKKYFAKNHKDDSLIMAEKIYHRLHDPSLFIDKTVIQHTQISELYKDIIFSFIKKTPNPFTVDPKDETQICNDTNQMQLIDDVWQKLNLYFDPEIINIHKNKNVDMFWLEILLYKENGEKRFPNLVEFVFNVLSLPQSNCVCERLFSKVNLIKTKLRNKLMTKTINGLINTSECVKTTTCVKFEPTKKMYACLTNDMYDFKNDELNTNEIVFDIMD</sequence>
<gene>
    <name evidence="2" type="ORF">FWK35_00031640</name>
</gene>
<evidence type="ECO:0000313" key="3">
    <source>
        <dbReference type="Proteomes" id="UP000478052"/>
    </source>
</evidence>